<dbReference type="SUPFAM" id="SSF46785">
    <property type="entry name" value="Winged helix' DNA-binding domain"/>
    <property type="match status" value="1"/>
</dbReference>
<feature type="region of interest" description="Disordered" evidence="1">
    <location>
        <begin position="122"/>
        <end position="151"/>
    </location>
</feature>
<keyword evidence="2" id="KW-0614">Plasmid</keyword>
<reference evidence="2 3" key="1">
    <citation type="submission" date="2023-04" db="EMBL/GenBank/DDBJ databases">
        <title>Bacteria Genome Submission.</title>
        <authorList>
            <person name="Isaac P."/>
        </authorList>
    </citation>
    <scope>NUCLEOTIDE SEQUENCE [LARGE SCALE GENOMIC DNA]</scope>
    <source>
        <strain evidence="2 3">SampleS7P1</strain>
        <plasmid evidence="2 3">unnamed1</plasmid>
    </source>
</reference>
<organism evidence="2 3">
    <name type="scientific">Paraclostridium bifermentans</name>
    <name type="common">Clostridium bifermentans</name>
    <dbReference type="NCBI Taxonomy" id="1490"/>
    <lineage>
        <taxon>Bacteria</taxon>
        <taxon>Bacillati</taxon>
        <taxon>Bacillota</taxon>
        <taxon>Clostridia</taxon>
        <taxon>Peptostreptococcales</taxon>
        <taxon>Peptostreptococcaceae</taxon>
        <taxon>Paraclostridium</taxon>
    </lineage>
</organism>
<evidence type="ECO:0008006" key="4">
    <source>
        <dbReference type="Google" id="ProtNLM"/>
    </source>
</evidence>
<dbReference type="EMBL" id="CP124686">
    <property type="protein sequence ID" value="WGX77405.1"/>
    <property type="molecule type" value="Genomic_DNA"/>
</dbReference>
<evidence type="ECO:0000313" key="3">
    <source>
        <dbReference type="Proteomes" id="UP001239169"/>
    </source>
</evidence>
<name>A0ABY8R755_PARBF</name>
<proteinExistence type="predicted"/>
<dbReference type="Gene3D" id="1.10.10.10">
    <property type="entry name" value="Winged helix-like DNA-binding domain superfamily/Winged helix DNA-binding domain"/>
    <property type="match status" value="1"/>
</dbReference>
<evidence type="ECO:0000313" key="2">
    <source>
        <dbReference type="EMBL" id="WGX77405.1"/>
    </source>
</evidence>
<accession>A0ABY8R755</accession>
<geneLocation type="plasmid" evidence="2 3">
    <name>unnamed1</name>
</geneLocation>
<sequence>MSDFKSSNTSKFRASGNLISGWTTIPNNIMNDIPNMGSDAFMVFAKILQYISNPEHKISVQGLSTQTGLTTGRVSKGLNKLIDIGYIVRNAIKEGNLTRGYEYIVYDSPQIRESIENARGIENRDSDISDSEFRDANNKNKNNKNKNNKNIDDDDAAKLIELYKNFKLEKRVMPHTTKFLKANNHISLEVYEQIFIDACEDSVAKSLNT</sequence>
<dbReference type="InterPro" id="IPR036390">
    <property type="entry name" value="WH_DNA-bd_sf"/>
</dbReference>
<evidence type="ECO:0000256" key="1">
    <source>
        <dbReference type="SAM" id="MobiDB-lite"/>
    </source>
</evidence>
<keyword evidence="3" id="KW-1185">Reference proteome</keyword>
<protein>
    <recommendedName>
        <fullName evidence="4">Helix-turn-helix domain-containing protein</fullName>
    </recommendedName>
</protein>
<dbReference type="Proteomes" id="UP001239169">
    <property type="component" value="Plasmid unnamed1"/>
</dbReference>
<feature type="compositionally biased region" description="Basic and acidic residues" evidence="1">
    <location>
        <begin position="122"/>
        <end position="138"/>
    </location>
</feature>
<dbReference type="InterPro" id="IPR036388">
    <property type="entry name" value="WH-like_DNA-bd_sf"/>
</dbReference>
<gene>
    <name evidence="2" type="ORF">QJS64_19245</name>
</gene>